<dbReference type="GO" id="GO:0005829">
    <property type="term" value="C:cytosol"/>
    <property type="evidence" value="ECO:0007669"/>
    <property type="project" value="TreeGrafter"/>
</dbReference>
<protein>
    <submittedName>
        <fullName evidence="8">Helix-hairpin-helix domain-containing protein</fullName>
    </submittedName>
</protein>
<dbReference type="AlphaFoldDB" id="A0AA49JYM2"/>
<dbReference type="SUPFAM" id="SSF89550">
    <property type="entry name" value="PHP domain-like"/>
    <property type="match status" value="1"/>
</dbReference>
<evidence type="ECO:0000256" key="1">
    <source>
        <dbReference type="ARBA" id="ARBA00001946"/>
    </source>
</evidence>
<dbReference type="InterPro" id="IPR004013">
    <property type="entry name" value="PHP_dom"/>
</dbReference>
<dbReference type="InterPro" id="IPR047967">
    <property type="entry name" value="PolX_PHP"/>
</dbReference>
<dbReference type="PANTHER" id="PTHR36928">
    <property type="entry name" value="PHOSPHATASE YCDX-RELATED"/>
    <property type="match status" value="1"/>
</dbReference>
<dbReference type="SUPFAM" id="SSF158702">
    <property type="entry name" value="Sec63 N-terminal domain-like"/>
    <property type="match status" value="1"/>
</dbReference>
<evidence type="ECO:0000259" key="4">
    <source>
        <dbReference type="SMART" id="SM00278"/>
    </source>
</evidence>
<dbReference type="InterPro" id="IPR029398">
    <property type="entry name" value="PolB_thumb"/>
</dbReference>
<dbReference type="Gene3D" id="1.10.150.20">
    <property type="entry name" value="5' to 3' exonuclease, C-terminal subdomain"/>
    <property type="match status" value="1"/>
</dbReference>
<gene>
    <name evidence="7" type="ORF">Strain138_000338</name>
    <name evidence="8" type="ORF">Strain318_000338</name>
</gene>
<comment type="cofactor">
    <cofactor evidence="1">
        <name>Mg(2+)</name>
        <dbReference type="ChEBI" id="CHEBI:18420"/>
    </cofactor>
</comment>
<name>A0AA49JYM2_9BACT</name>
<organism evidence="8 9">
    <name type="scientific">Pseudogemmatithrix spongiicola</name>
    <dbReference type="NCBI Taxonomy" id="3062599"/>
    <lineage>
        <taxon>Bacteria</taxon>
        <taxon>Pseudomonadati</taxon>
        <taxon>Gemmatimonadota</taxon>
        <taxon>Gemmatimonadia</taxon>
        <taxon>Gemmatimonadales</taxon>
        <taxon>Gemmatimonadaceae</taxon>
        <taxon>Pseudogemmatithrix</taxon>
    </lineage>
</organism>
<feature type="domain" description="Polymerase/histidinol phosphatase N-terminal" evidence="5">
    <location>
        <begin position="336"/>
        <end position="415"/>
    </location>
</feature>
<dbReference type="Proteomes" id="UP001229955">
    <property type="component" value="Chromosome"/>
</dbReference>
<feature type="domain" description="Helix-hairpin-helix DNA-binding motif class 1" evidence="4">
    <location>
        <begin position="88"/>
        <end position="107"/>
    </location>
</feature>
<keyword evidence="2" id="KW-0808">Transferase</keyword>
<dbReference type="GO" id="GO:0003887">
    <property type="term" value="F:DNA-directed DNA polymerase activity"/>
    <property type="evidence" value="ECO:0007669"/>
    <property type="project" value="InterPro"/>
</dbReference>
<keyword evidence="9" id="KW-1185">Reference proteome</keyword>
<evidence type="ECO:0000259" key="6">
    <source>
        <dbReference type="SMART" id="SM00483"/>
    </source>
</evidence>
<dbReference type="RefSeq" id="WP_367886805.1">
    <property type="nucleotide sequence ID" value="NZ_CP130612.1"/>
</dbReference>
<accession>A0AA49JYM2</accession>
<accession>A0AA49JSZ9</accession>
<dbReference type="GO" id="GO:0003677">
    <property type="term" value="F:DNA binding"/>
    <property type="evidence" value="ECO:0007669"/>
    <property type="project" value="InterPro"/>
</dbReference>
<evidence type="ECO:0000313" key="9">
    <source>
        <dbReference type="Proteomes" id="UP001229955"/>
    </source>
</evidence>
<dbReference type="InterPro" id="IPR002054">
    <property type="entry name" value="DNA-dir_DNA_pol_X"/>
</dbReference>
<sequence length="576" mass="62932">MDSKAASHLLHEIVALLELQGEDPAVPAPFADAARSLAADEAKPLKELLKRDKRRFAPEVIEVLEQLRDDGDSELLDRLRESTPEGLFEMMRVPGLGPSRIRRIHEGLGIDTLQELEDAARDGRLAKLPRFGERTAEQVLRGIAWLKESGAQILLPHGRAEAERLLSAVRRLSGVVRAEIAGAVRRHCETVRDVEIVAACVREPEAIAAAFARSPGVRDSVGSGTRHVAIRFDDGVRLQLHCVPATEFVVAWFRATGSAAHVQEVVTRAALRGLTLGDHDLRDASGRVIELADEPALYAAIGLPWLAPELREGMGESEHAETEGFAGLVTLEDIRGVLHCHSQYSDGGATIAELAAAARARGWSYLGVSDHSQSAFYAGGLSAESLARQHDEIDAINASFSDFRVLKGVEADILPCGRIDYPTDVLDRFDYVIASIHSRLGMNERQMTDRVLKALDDPHISVLGHPTGRLLLTREPFAIDMDAVLEKAGRLGVAVELNADPHRLDLDWRLARLARKYGATIEIGPDAHSVDGLENMALGIGMARKAWLRPEDVINTRSAEDFVAFATRRRRAAAAR</sequence>
<dbReference type="Pfam" id="PF14520">
    <property type="entry name" value="HHH_5"/>
    <property type="match status" value="1"/>
</dbReference>
<dbReference type="InterPro" id="IPR050243">
    <property type="entry name" value="PHP_phosphatase"/>
</dbReference>
<dbReference type="PANTHER" id="PTHR36928:SF1">
    <property type="entry name" value="PHOSPHATASE YCDX-RELATED"/>
    <property type="match status" value="1"/>
</dbReference>
<evidence type="ECO:0000313" key="8">
    <source>
        <dbReference type="EMBL" id="WKW14013.1"/>
    </source>
</evidence>
<dbReference type="SUPFAM" id="SSF81301">
    <property type="entry name" value="Nucleotidyltransferase"/>
    <property type="match status" value="1"/>
</dbReference>
<dbReference type="GO" id="GO:0008270">
    <property type="term" value="F:zinc ion binding"/>
    <property type="evidence" value="ECO:0007669"/>
    <property type="project" value="TreeGrafter"/>
</dbReference>
<dbReference type="InterPro" id="IPR043519">
    <property type="entry name" value="NT_sf"/>
</dbReference>
<dbReference type="GO" id="GO:0042578">
    <property type="term" value="F:phosphoric ester hydrolase activity"/>
    <property type="evidence" value="ECO:0007669"/>
    <property type="project" value="TreeGrafter"/>
</dbReference>
<dbReference type="Gene3D" id="3.30.460.10">
    <property type="entry name" value="Beta Polymerase, domain 2"/>
    <property type="match status" value="1"/>
</dbReference>
<dbReference type="InterPro" id="IPR037160">
    <property type="entry name" value="DNA_Pol_thumb_sf"/>
</dbReference>
<dbReference type="Gene3D" id="3.20.20.140">
    <property type="entry name" value="Metal-dependent hydrolases"/>
    <property type="match status" value="1"/>
</dbReference>
<proteinExistence type="predicted"/>
<dbReference type="EMBL" id="CP130612">
    <property type="protein sequence ID" value="WKW11103.1"/>
    <property type="molecule type" value="Genomic_DNA"/>
</dbReference>
<keyword evidence="3" id="KW-0548">Nucleotidyltransferase</keyword>
<dbReference type="PIRSF" id="PIRSF005047">
    <property type="entry name" value="UCP005047_YshC"/>
    <property type="match status" value="1"/>
</dbReference>
<dbReference type="KEGG" id="pspc:Strain318_000338"/>
<evidence type="ECO:0000256" key="2">
    <source>
        <dbReference type="ARBA" id="ARBA00022679"/>
    </source>
</evidence>
<dbReference type="SMART" id="SM00481">
    <property type="entry name" value="POLIIIAc"/>
    <property type="match status" value="1"/>
</dbReference>
<feature type="domain" description="DNA-directed DNA polymerase X" evidence="6">
    <location>
        <begin position="1"/>
        <end position="312"/>
    </location>
</feature>
<dbReference type="InterPro" id="IPR022311">
    <property type="entry name" value="PolX-like"/>
</dbReference>
<dbReference type="FunFam" id="3.20.20.140:FF:000047">
    <property type="entry name" value="PHP domain-containing protein"/>
    <property type="match status" value="1"/>
</dbReference>
<dbReference type="EMBL" id="CP130613">
    <property type="protein sequence ID" value="WKW14013.1"/>
    <property type="molecule type" value="Genomic_DNA"/>
</dbReference>
<reference evidence="8" key="1">
    <citation type="submission" date="2023-07" db="EMBL/GenBank/DDBJ databases">
        <authorList>
            <person name="Haufschild T."/>
            <person name="Kallscheuer N."/>
            <person name="Hammer J."/>
            <person name="Kohn T."/>
            <person name="Kabuu M."/>
            <person name="Jogler M."/>
            <person name="Wohfarth N."/>
            <person name="Heuer A."/>
            <person name="Rohde M."/>
            <person name="van Teeseling M.C.F."/>
            <person name="Jogler C."/>
        </authorList>
    </citation>
    <scope>NUCLEOTIDE SEQUENCE</scope>
    <source>
        <strain evidence="7">Strain 138</strain>
        <strain evidence="8">Strain 318</strain>
    </source>
</reference>
<dbReference type="Gene3D" id="3.30.210.10">
    <property type="entry name" value="DNA polymerase, thumb domain"/>
    <property type="match status" value="1"/>
</dbReference>
<dbReference type="InterPro" id="IPR016195">
    <property type="entry name" value="Pol/histidinol_Pase-like"/>
</dbReference>
<dbReference type="SMART" id="SM00278">
    <property type="entry name" value="HhH1"/>
    <property type="match status" value="2"/>
</dbReference>
<dbReference type="InterPro" id="IPR003583">
    <property type="entry name" value="Hlx-hairpin-Hlx_DNA-bd_motif"/>
</dbReference>
<feature type="domain" description="Helix-hairpin-helix DNA-binding motif class 1" evidence="4">
    <location>
        <begin position="123"/>
        <end position="142"/>
    </location>
</feature>
<evidence type="ECO:0000256" key="3">
    <source>
        <dbReference type="ARBA" id="ARBA00022695"/>
    </source>
</evidence>
<evidence type="ECO:0000313" key="7">
    <source>
        <dbReference type="EMBL" id="WKW11103.1"/>
    </source>
</evidence>
<evidence type="ECO:0000259" key="5">
    <source>
        <dbReference type="SMART" id="SM00481"/>
    </source>
</evidence>
<dbReference type="Pfam" id="PF14791">
    <property type="entry name" value="DNA_pol_B_thumb"/>
    <property type="match status" value="1"/>
</dbReference>
<dbReference type="GO" id="GO:0006281">
    <property type="term" value="P:DNA repair"/>
    <property type="evidence" value="ECO:0007669"/>
    <property type="project" value="InterPro"/>
</dbReference>
<dbReference type="InterPro" id="IPR003141">
    <property type="entry name" value="Pol/His_phosphatase_N"/>
</dbReference>
<dbReference type="SMART" id="SM00483">
    <property type="entry name" value="POLXc"/>
    <property type="match status" value="1"/>
</dbReference>
<dbReference type="CDD" id="cd07436">
    <property type="entry name" value="PHP_PolX"/>
    <property type="match status" value="1"/>
</dbReference>
<dbReference type="Pfam" id="PF02811">
    <property type="entry name" value="PHP"/>
    <property type="match status" value="1"/>
</dbReference>